<dbReference type="InterPro" id="IPR036249">
    <property type="entry name" value="Thioredoxin-like_sf"/>
</dbReference>
<dbReference type="GO" id="GO:0005737">
    <property type="term" value="C:cytoplasm"/>
    <property type="evidence" value="ECO:0007669"/>
    <property type="project" value="TreeGrafter"/>
</dbReference>
<dbReference type="SUPFAM" id="SSF47616">
    <property type="entry name" value="GST C-terminal domain-like"/>
    <property type="match status" value="1"/>
</dbReference>
<dbReference type="InterPro" id="IPR016639">
    <property type="entry name" value="GST_Omega/GSH"/>
</dbReference>
<name>A0A9N8EVI5_9STRA</name>
<accession>A0A9N8EVI5</accession>
<dbReference type="Proteomes" id="UP001153069">
    <property type="component" value="Unassembled WGS sequence"/>
</dbReference>
<gene>
    <name evidence="6" type="ORF">SEMRO_2126_G315740.1</name>
</gene>
<comment type="caution">
    <text evidence="6">The sequence shown here is derived from an EMBL/GenBank/DDBJ whole genome shotgun (WGS) entry which is preliminary data.</text>
</comment>
<keyword evidence="7" id="KW-1185">Reference proteome</keyword>
<dbReference type="Gene3D" id="3.40.30.10">
    <property type="entry name" value="Glutaredoxin"/>
    <property type="match status" value="1"/>
</dbReference>
<dbReference type="Pfam" id="PF13410">
    <property type="entry name" value="GST_C_2"/>
    <property type="match status" value="1"/>
</dbReference>
<evidence type="ECO:0000256" key="1">
    <source>
        <dbReference type="PIRSR" id="PIRSR015753-1"/>
    </source>
</evidence>
<feature type="binding site" evidence="2">
    <location>
        <begin position="173"/>
        <end position="174"/>
    </location>
    <ligand>
        <name>glutathione</name>
        <dbReference type="ChEBI" id="CHEBI:57925"/>
    </ligand>
</feature>
<dbReference type="PROSITE" id="PS50405">
    <property type="entry name" value="GST_CTER"/>
    <property type="match status" value="1"/>
</dbReference>
<feature type="active site" description="Nucleophile" evidence="1">
    <location>
        <position position="70"/>
    </location>
</feature>
<feature type="site" description="Lowers pKa of active site Cys" evidence="3">
    <location>
        <position position="325"/>
    </location>
</feature>
<dbReference type="AlphaFoldDB" id="A0A9N8EVI5"/>
<feature type="compositionally biased region" description="Polar residues" evidence="4">
    <location>
        <begin position="17"/>
        <end position="27"/>
    </location>
</feature>
<evidence type="ECO:0000256" key="4">
    <source>
        <dbReference type="SAM" id="MobiDB-lite"/>
    </source>
</evidence>
<dbReference type="EMBL" id="CAICTM010002124">
    <property type="protein sequence ID" value="CAB9528021.1"/>
    <property type="molecule type" value="Genomic_DNA"/>
</dbReference>
<dbReference type="SUPFAM" id="SSF52833">
    <property type="entry name" value="Thioredoxin-like"/>
    <property type="match status" value="1"/>
</dbReference>
<dbReference type="PANTHER" id="PTHR32419">
    <property type="entry name" value="GLUTATHIONYL-HYDROQUINONE REDUCTASE"/>
    <property type="match status" value="1"/>
</dbReference>
<dbReference type="InterPro" id="IPR047047">
    <property type="entry name" value="GST_Omega-like_C"/>
</dbReference>
<evidence type="ECO:0000256" key="3">
    <source>
        <dbReference type="PIRSR" id="PIRSR015753-3"/>
    </source>
</evidence>
<organism evidence="6 7">
    <name type="scientific">Seminavis robusta</name>
    <dbReference type="NCBI Taxonomy" id="568900"/>
    <lineage>
        <taxon>Eukaryota</taxon>
        <taxon>Sar</taxon>
        <taxon>Stramenopiles</taxon>
        <taxon>Ochrophyta</taxon>
        <taxon>Bacillariophyta</taxon>
        <taxon>Bacillariophyceae</taxon>
        <taxon>Bacillariophycidae</taxon>
        <taxon>Naviculales</taxon>
        <taxon>Naviculaceae</taxon>
        <taxon>Seminavis</taxon>
    </lineage>
</organism>
<sequence>MSTSTQDKNDDLVQSVAGVTSDDQTNAAERRAKGEFVRGISTARNWISGEQGAMFPPAKDRYHLYVAYNCPWCHRVLLGRAIMGLEDVITVDVCFPNRSNEDEPRGPNLWKFCPEGQTSPMNTGAFIKFDECTDDTVNGKRYIKEIYELAGIDDQKSVPILFDKQTKTVVSNESAEILRMMGTVLKPLASRPVDLYPAEVAAEIDHLNDWIYKEIANGSYKAGFSSNQETYETAYKTFFAALQKLDEEVLSKSAFLAGDHVTEADIRLFPALFRFDPIYYSRFKLNQSFLWEYPNVWKWMSRMMNLEGMEPVSNAAYLRHCKQGYFGRTGNGTVPVGPLGYPECYKSPSPPFAKQS</sequence>
<dbReference type="Pfam" id="PF13409">
    <property type="entry name" value="GST_N_2"/>
    <property type="match status" value="1"/>
</dbReference>
<dbReference type="CDD" id="cd03190">
    <property type="entry name" value="GST_C_Omega_like"/>
    <property type="match status" value="1"/>
</dbReference>
<evidence type="ECO:0000259" key="5">
    <source>
        <dbReference type="PROSITE" id="PS50405"/>
    </source>
</evidence>
<evidence type="ECO:0000256" key="2">
    <source>
        <dbReference type="PIRSR" id="PIRSR015753-2"/>
    </source>
</evidence>
<dbReference type="InterPro" id="IPR036282">
    <property type="entry name" value="Glutathione-S-Trfase_C_sf"/>
</dbReference>
<feature type="region of interest" description="Disordered" evidence="4">
    <location>
        <begin position="1"/>
        <end position="30"/>
    </location>
</feature>
<feature type="site" description="Lowers pKa of active site Cys" evidence="3">
    <location>
        <position position="279"/>
    </location>
</feature>
<dbReference type="InterPro" id="IPR004045">
    <property type="entry name" value="Glutathione_S-Trfase_N"/>
</dbReference>
<dbReference type="GO" id="GO:0004364">
    <property type="term" value="F:glutathione transferase activity"/>
    <property type="evidence" value="ECO:0007669"/>
    <property type="project" value="InterPro"/>
</dbReference>
<feature type="domain" description="GST C-terminal" evidence="5">
    <location>
        <begin position="197"/>
        <end position="324"/>
    </location>
</feature>
<dbReference type="Gene3D" id="1.20.1050.10">
    <property type="match status" value="1"/>
</dbReference>
<proteinExistence type="predicted"/>
<dbReference type="InterPro" id="IPR010987">
    <property type="entry name" value="Glutathione-S-Trfase_C-like"/>
</dbReference>
<evidence type="ECO:0000313" key="6">
    <source>
        <dbReference type="EMBL" id="CAB9528021.1"/>
    </source>
</evidence>
<feature type="active site" description="Proton donor/acceptor" evidence="1">
    <location>
        <position position="220"/>
    </location>
</feature>
<protein>
    <submittedName>
        <fullName evidence="6">Glutathionyl-hydroquinone reductase</fullName>
    </submittedName>
</protein>
<dbReference type="PIRSF" id="PIRSF015753">
    <property type="entry name" value="GST"/>
    <property type="match status" value="1"/>
</dbReference>
<dbReference type="PANTHER" id="PTHR32419:SF6">
    <property type="entry name" value="GLUTATHIONE S-TRANSFERASE OMEGA-LIKE 1-RELATED"/>
    <property type="match status" value="1"/>
</dbReference>
<feature type="binding site" evidence="2">
    <location>
        <position position="110"/>
    </location>
    <ligand>
        <name>glutathione</name>
        <dbReference type="ChEBI" id="CHEBI:57925"/>
    </ligand>
</feature>
<reference evidence="6" key="1">
    <citation type="submission" date="2020-06" db="EMBL/GenBank/DDBJ databases">
        <authorList>
            <consortium name="Plant Systems Biology data submission"/>
        </authorList>
    </citation>
    <scope>NUCLEOTIDE SEQUENCE</scope>
    <source>
        <strain evidence="6">D6</strain>
    </source>
</reference>
<dbReference type="OrthoDB" id="2309723at2759"/>
<evidence type="ECO:0000313" key="7">
    <source>
        <dbReference type="Proteomes" id="UP001153069"/>
    </source>
</evidence>